<dbReference type="KEGG" id="mtm:MYCTH_2308459"/>
<gene>
    <name evidence="1" type="ORF">MYCTH_2308459</name>
</gene>
<dbReference type="OrthoDB" id="4590793at2759"/>
<dbReference type="HOGENOM" id="CLU_1511627_0_0_1"/>
<proteinExistence type="predicted"/>
<dbReference type="InParanoid" id="G2QJV2"/>
<dbReference type="GeneID" id="11507209"/>
<dbReference type="EMBL" id="CP003006">
    <property type="protein sequence ID" value="AEO59858.1"/>
    <property type="molecule type" value="Genomic_DNA"/>
</dbReference>
<sequence length="178" mass="20307">MTRRSTAELQRNSIVAVFLRMIEYYEGMLFLTTNRVTDLDPAFYNRIHVAIQYANLGPEERRNIWRQHLARAAKGNRNPRLWNEGVYRLLGEIATNGRDIRNATRTAASIARSMDRDLDITHVVAVMRNNFSGDRDFTDSGAHDGPKDLKVSAKDLEQVFGELMKVHKQLEGSDNTTA</sequence>
<dbReference type="SUPFAM" id="SSF52540">
    <property type="entry name" value="P-loop containing nucleoside triphosphate hydrolases"/>
    <property type="match status" value="1"/>
</dbReference>
<dbReference type="PANTHER" id="PTHR46411:SF2">
    <property type="entry name" value="AAA+ ATPASE DOMAIN-CONTAINING PROTEIN"/>
    <property type="match status" value="1"/>
</dbReference>
<protein>
    <recommendedName>
        <fullName evidence="3">ATPase AAA-type core domain-containing protein</fullName>
    </recommendedName>
</protein>
<keyword evidence="2" id="KW-1185">Reference proteome</keyword>
<dbReference type="AlphaFoldDB" id="G2QJV2"/>
<dbReference type="OMA" id="ESFTHEM"/>
<name>G2QJV2_THET4</name>
<dbReference type="PANTHER" id="PTHR46411">
    <property type="entry name" value="FAMILY ATPASE, PUTATIVE-RELATED"/>
    <property type="match status" value="1"/>
</dbReference>
<dbReference type="STRING" id="573729.G2QJV2"/>
<reference evidence="1 2" key="1">
    <citation type="journal article" date="2011" name="Nat. Biotechnol.">
        <title>Comparative genomic analysis of the thermophilic biomass-degrading fungi Myceliophthora thermophila and Thielavia terrestris.</title>
        <authorList>
            <person name="Berka R.M."/>
            <person name="Grigoriev I.V."/>
            <person name="Otillar R."/>
            <person name="Salamov A."/>
            <person name="Grimwood J."/>
            <person name="Reid I."/>
            <person name="Ishmael N."/>
            <person name="John T."/>
            <person name="Darmond C."/>
            <person name="Moisan M.-C."/>
            <person name="Henrissat B."/>
            <person name="Coutinho P.M."/>
            <person name="Lombard V."/>
            <person name="Natvig D.O."/>
            <person name="Lindquist E."/>
            <person name="Schmutz J."/>
            <person name="Lucas S."/>
            <person name="Harris P."/>
            <person name="Powlowski J."/>
            <person name="Bellemare A."/>
            <person name="Taylor D."/>
            <person name="Butler G."/>
            <person name="de Vries R.P."/>
            <person name="Allijn I.E."/>
            <person name="van den Brink J."/>
            <person name="Ushinsky S."/>
            <person name="Storms R."/>
            <person name="Powell A.J."/>
            <person name="Paulsen I.T."/>
            <person name="Elbourne L.D.H."/>
            <person name="Baker S.E."/>
            <person name="Magnuson J."/>
            <person name="LaBoissiere S."/>
            <person name="Clutterbuck A.J."/>
            <person name="Martinez D."/>
            <person name="Wogulis M."/>
            <person name="de Leon A.L."/>
            <person name="Rey M.W."/>
            <person name="Tsang A."/>
        </authorList>
    </citation>
    <scope>NUCLEOTIDE SEQUENCE [LARGE SCALE GENOMIC DNA]</scope>
    <source>
        <strain evidence="2">ATCC 42464 / BCRC 31852 / DSM 1799</strain>
    </source>
</reference>
<dbReference type="Proteomes" id="UP000007322">
    <property type="component" value="Chromosome 5"/>
</dbReference>
<organism evidence="1 2">
    <name type="scientific">Thermothelomyces thermophilus (strain ATCC 42464 / BCRC 31852 / DSM 1799)</name>
    <name type="common">Sporotrichum thermophile</name>
    <dbReference type="NCBI Taxonomy" id="573729"/>
    <lineage>
        <taxon>Eukaryota</taxon>
        <taxon>Fungi</taxon>
        <taxon>Dikarya</taxon>
        <taxon>Ascomycota</taxon>
        <taxon>Pezizomycotina</taxon>
        <taxon>Sordariomycetes</taxon>
        <taxon>Sordariomycetidae</taxon>
        <taxon>Sordariales</taxon>
        <taxon>Chaetomiaceae</taxon>
        <taxon>Thermothelomyces</taxon>
    </lineage>
</organism>
<dbReference type="RefSeq" id="XP_003665103.1">
    <property type="nucleotide sequence ID" value="XM_003665055.1"/>
</dbReference>
<evidence type="ECO:0008006" key="3">
    <source>
        <dbReference type="Google" id="ProtNLM"/>
    </source>
</evidence>
<dbReference type="VEuPathDB" id="FungiDB:MYCTH_2308459"/>
<dbReference type="InterPro" id="IPR027417">
    <property type="entry name" value="P-loop_NTPase"/>
</dbReference>
<dbReference type="Gene3D" id="3.40.50.300">
    <property type="entry name" value="P-loop containing nucleotide triphosphate hydrolases"/>
    <property type="match status" value="1"/>
</dbReference>
<evidence type="ECO:0000313" key="1">
    <source>
        <dbReference type="EMBL" id="AEO59858.1"/>
    </source>
</evidence>
<accession>G2QJV2</accession>
<evidence type="ECO:0000313" key="2">
    <source>
        <dbReference type="Proteomes" id="UP000007322"/>
    </source>
</evidence>